<dbReference type="EMBL" id="UINC01004156">
    <property type="protein sequence ID" value="SVA12224.1"/>
    <property type="molecule type" value="Genomic_DNA"/>
</dbReference>
<organism evidence="1">
    <name type="scientific">marine metagenome</name>
    <dbReference type="NCBI Taxonomy" id="408172"/>
    <lineage>
        <taxon>unclassified sequences</taxon>
        <taxon>metagenomes</taxon>
        <taxon>ecological metagenomes</taxon>
    </lineage>
</organism>
<dbReference type="InterPro" id="IPR029063">
    <property type="entry name" value="SAM-dependent_MTases_sf"/>
</dbReference>
<dbReference type="AlphaFoldDB" id="A0A381T925"/>
<accession>A0A381T925</accession>
<protein>
    <recommendedName>
        <fullName evidence="2">Methyltransferase type 11 domain-containing protein</fullName>
    </recommendedName>
</protein>
<gene>
    <name evidence="1" type="ORF">METZ01_LOCUS65078</name>
</gene>
<name>A0A381T925_9ZZZZ</name>
<proteinExistence type="predicted"/>
<evidence type="ECO:0008006" key="2">
    <source>
        <dbReference type="Google" id="ProtNLM"/>
    </source>
</evidence>
<dbReference type="Pfam" id="PF13489">
    <property type="entry name" value="Methyltransf_23"/>
    <property type="match status" value="1"/>
</dbReference>
<dbReference type="Gene3D" id="3.40.50.150">
    <property type="entry name" value="Vaccinia Virus protein VP39"/>
    <property type="match status" value="1"/>
</dbReference>
<reference evidence="1" key="1">
    <citation type="submission" date="2018-05" db="EMBL/GenBank/DDBJ databases">
        <authorList>
            <person name="Lanie J.A."/>
            <person name="Ng W.-L."/>
            <person name="Kazmierczak K.M."/>
            <person name="Andrzejewski T.M."/>
            <person name="Davidsen T.M."/>
            <person name="Wayne K.J."/>
            <person name="Tettelin H."/>
            <person name="Glass J.I."/>
            <person name="Rusch D."/>
            <person name="Podicherti R."/>
            <person name="Tsui H.-C.T."/>
            <person name="Winkler M.E."/>
        </authorList>
    </citation>
    <scope>NUCLEOTIDE SEQUENCE</scope>
</reference>
<dbReference type="SUPFAM" id="SSF53335">
    <property type="entry name" value="S-adenosyl-L-methionine-dependent methyltransferases"/>
    <property type="match status" value="1"/>
</dbReference>
<evidence type="ECO:0000313" key="1">
    <source>
        <dbReference type="EMBL" id="SVA12224.1"/>
    </source>
</evidence>
<sequence length="207" mass="23780">MNNLNRGLSLADSRPLESDSSTVRTLALSRFVSYVRDQGGEIILDFGPIVGGNVDFFDQELGCRMVVEDLYSDLEAFKGSEAIDSLCHHFSDRLRHKNSSIDGILCWDLFDYLDKSSADALMKQITRILRPGGSVFSMFGMEKLNKPFFTRHVIVDIGHLDYRPYDASRCKQSPWSSRDVIRLFGELKINETYLLKRRVREMLFRKP</sequence>